<dbReference type="PANTHER" id="PTHR33745:SF3">
    <property type="entry name" value="RSBT CO-ANTAGONIST PROTEIN RSBRC"/>
    <property type="match status" value="1"/>
</dbReference>
<keyword evidence="4" id="KW-1185">Reference proteome</keyword>
<protein>
    <submittedName>
        <fullName evidence="3">Anti-sigma-factor antagonist</fullName>
    </submittedName>
</protein>
<proteinExistence type="predicted"/>
<reference evidence="3 4" key="1">
    <citation type="journal article" date="2014" name="Int. J. Syst. Evol. Microbiol.">
        <title>Listeria floridensis sp. nov., Listeria aquatica sp. nov., Listeria cornellensis sp. nov., Listeria riparia sp. nov. and Listeria grandensis sp. nov., from agricultural and natural environments.</title>
        <authorList>
            <person name="den Bakker H.C."/>
            <person name="Warchocki S."/>
            <person name="Wright E.M."/>
            <person name="Allred A.F."/>
            <person name="Ahlstrom C."/>
            <person name="Manuel C.S."/>
            <person name="Stasiewicz M.J."/>
            <person name="Burrell A."/>
            <person name="Roof S."/>
            <person name="Strawn L."/>
            <person name="Fortes E.D."/>
            <person name="Nightingale K.K."/>
            <person name="Kephart D."/>
            <person name="Wiedmann M."/>
        </authorList>
    </citation>
    <scope>NUCLEOTIDE SEQUENCE [LARGE SCALE GENOMIC DNA]</scope>
    <source>
        <strain evidence="3 4">FSL S10-1187</strain>
    </source>
</reference>
<accession>A0ABN0RIG9</accession>
<evidence type="ECO:0000256" key="1">
    <source>
        <dbReference type="ARBA" id="ARBA00022553"/>
    </source>
</evidence>
<dbReference type="PROSITE" id="PS50801">
    <property type="entry name" value="STAS"/>
    <property type="match status" value="1"/>
</dbReference>
<evidence type="ECO:0000313" key="3">
    <source>
        <dbReference type="EMBL" id="EUJ33685.1"/>
    </source>
</evidence>
<organism evidence="3 4">
    <name type="scientific">Listeria floridensis FSL S10-1187</name>
    <dbReference type="NCBI Taxonomy" id="1265817"/>
    <lineage>
        <taxon>Bacteria</taxon>
        <taxon>Bacillati</taxon>
        <taxon>Bacillota</taxon>
        <taxon>Bacilli</taxon>
        <taxon>Bacillales</taxon>
        <taxon>Listeriaceae</taxon>
        <taxon>Listeria</taxon>
    </lineage>
</organism>
<evidence type="ECO:0000259" key="2">
    <source>
        <dbReference type="PROSITE" id="PS50801"/>
    </source>
</evidence>
<dbReference type="Pfam" id="PF01740">
    <property type="entry name" value="STAS"/>
    <property type="match status" value="1"/>
</dbReference>
<dbReference type="Gene3D" id="3.30.750.24">
    <property type="entry name" value="STAS domain"/>
    <property type="match status" value="1"/>
</dbReference>
<dbReference type="RefSeq" id="WP_036095544.1">
    <property type="nucleotide sequence ID" value="NZ_AODF01000001.1"/>
</dbReference>
<name>A0ABN0RIG9_9LIST</name>
<dbReference type="SUPFAM" id="SSF52091">
    <property type="entry name" value="SpoIIaa-like"/>
    <property type="match status" value="1"/>
</dbReference>
<keyword evidence="1" id="KW-0597">Phosphoprotein</keyword>
<dbReference type="EMBL" id="AODF01000001">
    <property type="protein sequence ID" value="EUJ33685.1"/>
    <property type="molecule type" value="Genomic_DNA"/>
</dbReference>
<comment type="caution">
    <text evidence="3">The sequence shown here is derived from an EMBL/GenBank/DDBJ whole genome shotgun (WGS) entry which is preliminary data.</text>
</comment>
<gene>
    <name evidence="3" type="ORF">MFLO_00505</name>
</gene>
<sequence>MYKSKELYDFLMEQTSDLTENWYATMDHEGLHGVYATSDTQVIERLKQQNYQFHLLFCRLFLEGDQNFAELFRSWLVELSSDVEHLDTPVHEIIEQFFRVEEQYLDLIQDFCETHKGVLSYEEIKYWNRKIIKRFSDIMVWFVRENSHKAEERLHAQQETILELSCPIIPLTKEVALLPLVGDIDTARARVVLEHTIEECAKREITHLFIDLSGVMIIDTMVAQELFQLIETLRLIGVKTTLSGLRPEVAQTAIQLGIHFEDVKIEATLTAVIEHGLAKK</sequence>
<dbReference type="CDD" id="cd07041">
    <property type="entry name" value="STAS_RsbR_RsbS_like"/>
    <property type="match status" value="1"/>
</dbReference>
<dbReference type="InterPro" id="IPR036513">
    <property type="entry name" value="STAS_dom_sf"/>
</dbReference>
<dbReference type="PANTHER" id="PTHR33745">
    <property type="entry name" value="RSBT ANTAGONIST PROTEIN RSBS-RELATED"/>
    <property type="match status" value="1"/>
</dbReference>
<dbReference type="InterPro" id="IPR002645">
    <property type="entry name" value="STAS_dom"/>
</dbReference>
<dbReference type="Proteomes" id="UP000019249">
    <property type="component" value="Unassembled WGS sequence"/>
</dbReference>
<evidence type="ECO:0000313" key="4">
    <source>
        <dbReference type="Proteomes" id="UP000019249"/>
    </source>
</evidence>
<feature type="domain" description="STAS" evidence="2">
    <location>
        <begin position="165"/>
        <end position="276"/>
    </location>
</feature>
<dbReference type="InterPro" id="IPR051932">
    <property type="entry name" value="Bact_StressResp_Reg"/>
</dbReference>